<evidence type="ECO:0000256" key="4">
    <source>
        <dbReference type="SAM" id="MobiDB-lite"/>
    </source>
</evidence>
<dbReference type="InterPro" id="IPR015421">
    <property type="entry name" value="PyrdxlP-dep_Trfase_major"/>
</dbReference>
<comment type="cofactor">
    <cofactor evidence="1">
        <name>pyridoxal 5'-phosphate</name>
        <dbReference type="ChEBI" id="CHEBI:597326"/>
    </cofactor>
</comment>
<dbReference type="Gene3D" id="3.40.640.10">
    <property type="entry name" value="Type I PLP-dependent aspartate aminotransferase-like (Major domain)"/>
    <property type="match status" value="1"/>
</dbReference>
<evidence type="ECO:0000256" key="3">
    <source>
        <dbReference type="ARBA" id="ARBA00050776"/>
    </source>
</evidence>
<evidence type="ECO:0000313" key="6">
    <source>
        <dbReference type="EMBL" id="KKT77544.1"/>
    </source>
</evidence>
<accession>A0A0G1N028</accession>
<evidence type="ECO:0000259" key="5">
    <source>
        <dbReference type="Pfam" id="PF00266"/>
    </source>
</evidence>
<evidence type="ECO:0000313" key="7">
    <source>
        <dbReference type="Proteomes" id="UP000034889"/>
    </source>
</evidence>
<comment type="caution">
    <text evidence="6">The sequence shown here is derived from an EMBL/GenBank/DDBJ whole genome shotgun (WGS) entry which is preliminary data.</text>
</comment>
<comment type="similarity">
    <text evidence="2">Belongs to the class-V pyridoxal-phosphate-dependent aminotransferase family. NifS/IscS subfamily.</text>
</comment>
<dbReference type="PANTHER" id="PTHR11601">
    <property type="entry name" value="CYSTEINE DESULFURYLASE FAMILY MEMBER"/>
    <property type="match status" value="1"/>
</dbReference>
<dbReference type="AlphaFoldDB" id="A0A0G1N028"/>
<gene>
    <name evidence="6" type="ORF">UW74_C0039G0007</name>
</gene>
<comment type="catalytic activity">
    <reaction evidence="3">
        <text>(sulfur carrier)-H + L-cysteine = (sulfur carrier)-SH + L-alanine</text>
        <dbReference type="Rhea" id="RHEA:43892"/>
        <dbReference type="Rhea" id="RHEA-COMP:14737"/>
        <dbReference type="Rhea" id="RHEA-COMP:14739"/>
        <dbReference type="ChEBI" id="CHEBI:29917"/>
        <dbReference type="ChEBI" id="CHEBI:35235"/>
        <dbReference type="ChEBI" id="CHEBI:57972"/>
        <dbReference type="ChEBI" id="CHEBI:64428"/>
        <dbReference type="EC" id="2.8.1.7"/>
    </reaction>
</comment>
<dbReference type="InterPro" id="IPR000192">
    <property type="entry name" value="Aminotrans_V_dom"/>
</dbReference>
<dbReference type="Gene3D" id="1.10.260.50">
    <property type="match status" value="1"/>
</dbReference>
<dbReference type="InterPro" id="IPR015422">
    <property type="entry name" value="PyrdxlP-dep_Trfase_small"/>
</dbReference>
<sequence length="262" mass="29930">PYKISFKVVINVMKRIYLDYAAATPVREEVKKAMEEFSDKVYENASGIYQEGLKAKKALEDSRRKIAKMVSAKPHEIIFTSGGTEGNNLAIFGTAHLGVGHLSGHIITASFEHRSVLEPFRELEKRGFEVTYLKVSRDGFVDPEDVRKALRPNTILVSIMYVNNEIGTIQPVREISKIIKNFNKDIIFHTDACQAAGYLDISVEKNLWTKKDWVFVQAGKREINSSNFRRRAGIRISLRNRTARPDSRTREGIRDCRRGKRK</sequence>
<protein>
    <submittedName>
        <fullName evidence="6">Cysteine desulfurase</fullName>
    </submittedName>
</protein>
<dbReference type="Proteomes" id="UP000034889">
    <property type="component" value="Unassembled WGS sequence"/>
</dbReference>
<dbReference type="Pfam" id="PF00266">
    <property type="entry name" value="Aminotran_5"/>
    <property type="match status" value="1"/>
</dbReference>
<dbReference type="Gene3D" id="3.90.1150.10">
    <property type="entry name" value="Aspartate Aminotransferase, domain 1"/>
    <property type="match status" value="1"/>
</dbReference>
<dbReference type="EMBL" id="LCJM01000039">
    <property type="protein sequence ID" value="KKT77544.1"/>
    <property type="molecule type" value="Genomic_DNA"/>
</dbReference>
<proteinExistence type="inferred from homology"/>
<feature type="compositionally biased region" description="Basic and acidic residues" evidence="4">
    <location>
        <begin position="243"/>
        <end position="256"/>
    </location>
</feature>
<dbReference type="InterPro" id="IPR015424">
    <property type="entry name" value="PyrdxlP-dep_Trfase"/>
</dbReference>
<feature type="region of interest" description="Disordered" evidence="4">
    <location>
        <begin position="242"/>
        <end position="262"/>
    </location>
</feature>
<organism evidence="6 7">
    <name type="scientific">Candidatus Giovannonibacteria bacterium GW2011_GWC2_44_8</name>
    <dbReference type="NCBI Taxonomy" id="1618657"/>
    <lineage>
        <taxon>Bacteria</taxon>
        <taxon>Candidatus Giovannoniibacteriota</taxon>
    </lineage>
</organism>
<name>A0A0G1N028_9BACT</name>
<dbReference type="PANTHER" id="PTHR11601:SF34">
    <property type="entry name" value="CYSTEINE DESULFURASE"/>
    <property type="match status" value="1"/>
</dbReference>
<evidence type="ECO:0000256" key="1">
    <source>
        <dbReference type="ARBA" id="ARBA00001933"/>
    </source>
</evidence>
<dbReference type="PATRIC" id="fig|1618657.3.peg.423"/>
<feature type="non-terminal residue" evidence="6">
    <location>
        <position position="1"/>
    </location>
</feature>
<dbReference type="SUPFAM" id="SSF53383">
    <property type="entry name" value="PLP-dependent transferases"/>
    <property type="match status" value="1"/>
</dbReference>
<dbReference type="GO" id="GO:0031071">
    <property type="term" value="F:cysteine desulfurase activity"/>
    <property type="evidence" value="ECO:0007669"/>
    <property type="project" value="UniProtKB-EC"/>
</dbReference>
<evidence type="ECO:0000256" key="2">
    <source>
        <dbReference type="ARBA" id="ARBA00006490"/>
    </source>
</evidence>
<feature type="domain" description="Aminotransferase class V" evidence="5">
    <location>
        <begin position="16"/>
        <end position="205"/>
    </location>
</feature>
<reference evidence="6 7" key="1">
    <citation type="journal article" date="2015" name="Nature">
        <title>rRNA introns, odd ribosomes, and small enigmatic genomes across a large radiation of phyla.</title>
        <authorList>
            <person name="Brown C.T."/>
            <person name="Hug L.A."/>
            <person name="Thomas B.C."/>
            <person name="Sharon I."/>
            <person name="Castelle C.J."/>
            <person name="Singh A."/>
            <person name="Wilkins M.J."/>
            <person name="Williams K.H."/>
            <person name="Banfield J.F."/>
        </authorList>
    </citation>
    <scope>NUCLEOTIDE SEQUENCE [LARGE SCALE GENOMIC DNA]</scope>
</reference>